<proteinExistence type="predicted"/>
<keyword evidence="1" id="KW-0547">Nucleotide-binding</keyword>
<keyword evidence="5" id="KW-1185">Reference proteome</keyword>
<dbReference type="PANTHER" id="PTHR24220">
    <property type="entry name" value="IMPORT ATP-BINDING PROTEIN"/>
    <property type="match status" value="1"/>
</dbReference>
<dbReference type="Gene3D" id="3.40.50.300">
    <property type="entry name" value="P-loop containing nucleotide triphosphate hydrolases"/>
    <property type="match status" value="1"/>
</dbReference>
<evidence type="ECO:0000313" key="4">
    <source>
        <dbReference type="EMBL" id="TQO19649.1"/>
    </source>
</evidence>
<dbReference type="AlphaFoldDB" id="A0A8H2K664"/>
<accession>A0A8H2K664</accession>
<keyword evidence="2 4" id="KW-0067">ATP-binding</keyword>
<evidence type="ECO:0000313" key="5">
    <source>
        <dbReference type="Proteomes" id="UP000316560"/>
    </source>
</evidence>
<dbReference type="GO" id="GO:0005524">
    <property type="term" value="F:ATP binding"/>
    <property type="evidence" value="ECO:0007669"/>
    <property type="project" value="UniProtKB-KW"/>
</dbReference>
<evidence type="ECO:0000259" key="3">
    <source>
        <dbReference type="PROSITE" id="PS50893"/>
    </source>
</evidence>
<dbReference type="InterPro" id="IPR003439">
    <property type="entry name" value="ABC_transporter-like_ATP-bd"/>
</dbReference>
<evidence type="ECO:0000256" key="2">
    <source>
        <dbReference type="ARBA" id="ARBA00022840"/>
    </source>
</evidence>
<dbReference type="OrthoDB" id="4425833at2"/>
<dbReference type="InterPro" id="IPR017871">
    <property type="entry name" value="ABC_transporter-like_CS"/>
</dbReference>
<dbReference type="GO" id="GO:0005886">
    <property type="term" value="C:plasma membrane"/>
    <property type="evidence" value="ECO:0007669"/>
    <property type="project" value="TreeGrafter"/>
</dbReference>
<dbReference type="GO" id="GO:0016887">
    <property type="term" value="F:ATP hydrolysis activity"/>
    <property type="evidence" value="ECO:0007669"/>
    <property type="project" value="InterPro"/>
</dbReference>
<dbReference type="Pfam" id="PF00005">
    <property type="entry name" value="ABC_tran"/>
    <property type="match status" value="1"/>
</dbReference>
<dbReference type="InterPro" id="IPR003593">
    <property type="entry name" value="AAA+_ATPase"/>
</dbReference>
<dbReference type="RefSeq" id="WP_141990113.1">
    <property type="nucleotide sequence ID" value="NZ_VFRA01000001.1"/>
</dbReference>
<organism evidence="4 5">
    <name type="scientific">Rhodoglobus vestalii</name>
    <dbReference type="NCBI Taxonomy" id="193384"/>
    <lineage>
        <taxon>Bacteria</taxon>
        <taxon>Bacillati</taxon>
        <taxon>Actinomycetota</taxon>
        <taxon>Actinomycetes</taxon>
        <taxon>Micrococcales</taxon>
        <taxon>Microbacteriaceae</taxon>
        <taxon>Rhodoglobus</taxon>
    </lineage>
</organism>
<dbReference type="Proteomes" id="UP000316560">
    <property type="component" value="Unassembled WGS sequence"/>
</dbReference>
<protein>
    <submittedName>
        <fullName evidence="4">Putative ABC transport system ATP-binding protein</fullName>
    </submittedName>
</protein>
<dbReference type="SUPFAM" id="SSF52540">
    <property type="entry name" value="P-loop containing nucleoside triphosphate hydrolases"/>
    <property type="match status" value="1"/>
</dbReference>
<evidence type="ECO:0000256" key="1">
    <source>
        <dbReference type="ARBA" id="ARBA00022741"/>
    </source>
</evidence>
<dbReference type="InterPro" id="IPR027417">
    <property type="entry name" value="P-loop_NTPase"/>
</dbReference>
<name>A0A8H2K664_9MICO</name>
<comment type="caution">
    <text evidence="4">The sequence shown here is derived from an EMBL/GenBank/DDBJ whole genome shotgun (WGS) entry which is preliminary data.</text>
</comment>
<dbReference type="GO" id="GO:0022857">
    <property type="term" value="F:transmembrane transporter activity"/>
    <property type="evidence" value="ECO:0007669"/>
    <property type="project" value="TreeGrafter"/>
</dbReference>
<sequence length="212" mass="22555">MTVAISTSDLTFGYGATPLIEGWDQRIDCGELVAITGPSGCGKSTLLYLLGLMLSPTRGEIHIGGSPTSRLKDAQRARFRAERFGFVFQDAALDTTRTVLDNVIETTLYRGESASSKVPDALALLERFGVGLRAAARPGQVSGGQAQRIALCRALLHKPEIVLADEPTGNLDPASAAVVLDAFREHASSGRTVIVVTHDPSVVAKCDRTIHL</sequence>
<dbReference type="InterPro" id="IPR015854">
    <property type="entry name" value="ABC_transpr_LolD-like"/>
</dbReference>
<reference evidence="4 5" key="1">
    <citation type="submission" date="2019-06" db="EMBL/GenBank/DDBJ databases">
        <title>Sequencing the genomes of 1000 actinobacteria strains.</title>
        <authorList>
            <person name="Klenk H.-P."/>
        </authorList>
    </citation>
    <scope>NUCLEOTIDE SEQUENCE [LARGE SCALE GENOMIC DNA]</scope>
    <source>
        <strain evidence="4 5">DSM 21947</strain>
    </source>
</reference>
<dbReference type="SMART" id="SM00382">
    <property type="entry name" value="AAA"/>
    <property type="match status" value="1"/>
</dbReference>
<dbReference type="EMBL" id="VFRA01000001">
    <property type="protein sequence ID" value="TQO19649.1"/>
    <property type="molecule type" value="Genomic_DNA"/>
</dbReference>
<dbReference type="PROSITE" id="PS00211">
    <property type="entry name" value="ABC_TRANSPORTER_1"/>
    <property type="match status" value="1"/>
</dbReference>
<feature type="domain" description="ABC transporter" evidence="3">
    <location>
        <begin position="5"/>
        <end position="212"/>
    </location>
</feature>
<dbReference type="PROSITE" id="PS50893">
    <property type="entry name" value="ABC_TRANSPORTER_2"/>
    <property type="match status" value="1"/>
</dbReference>
<gene>
    <name evidence="4" type="ORF">FB472_1220</name>
</gene>